<gene>
    <name evidence="1" type="ORF">FB474_2194</name>
</gene>
<protein>
    <submittedName>
        <fullName evidence="1">Copper transport outer membrane protein MctB</fullName>
    </submittedName>
</protein>
<evidence type="ECO:0000313" key="2">
    <source>
        <dbReference type="Proteomes" id="UP000319514"/>
    </source>
</evidence>
<reference evidence="1 2" key="1">
    <citation type="submission" date="2019-06" db="EMBL/GenBank/DDBJ databases">
        <title>Sequencing the genomes of 1000 actinobacteria strains.</title>
        <authorList>
            <person name="Klenk H.-P."/>
        </authorList>
    </citation>
    <scope>NUCLEOTIDE SEQUENCE [LARGE SCALE GENOMIC DNA]</scope>
    <source>
        <strain evidence="1 2">DSM 18082</strain>
    </source>
</reference>
<dbReference type="Proteomes" id="UP000319514">
    <property type="component" value="Unassembled WGS sequence"/>
</dbReference>
<dbReference type="AlphaFoldDB" id="A0A542ZKC0"/>
<evidence type="ECO:0000313" key="1">
    <source>
        <dbReference type="EMBL" id="TQL60797.1"/>
    </source>
</evidence>
<keyword evidence="2" id="KW-1185">Reference proteome</keyword>
<organism evidence="1 2">
    <name type="scientific">Oryzihumus leptocrescens</name>
    <dbReference type="NCBI Taxonomy" id="297536"/>
    <lineage>
        <taxon>Bacteria</taxon>
        <taxon>Bacillati</taxon>
        <taxon>Actinomycetota</taxon>
        <taxon>Actinomycetes</taxon>
        <taxon>Micrococcales</taxon>
        <taxon>Intrasporangiaceae</taxon>
        <taxon>Oryzihumus</taxon>
    </lineage>
</organism>
<sequence>MIDFRYHLVSIVSIFLALAVGIVLGAGPLQNNIGQSLNEQVTALRQDKATLRAQLEAQQRGIDARDTFANTVTPKLVSGSLSGRTVSIVVAPGADADTVKKTTTALTGAGARIGSTVTLTDAWVDPTKRTFRDNLATQLASLVKAPGTLSTPEMLPGTVLARALLTTAERPTDKLDPSAAQALEGLKAGDLLTVGSDPVVPASSAVLVAGPVKGANEEDTSARLASWVALTRALDAADSGTVVTSTMNATDPQTTGALVAAVRADGDASKAVSTVDDGDQSIGAAPLVEALTEQYAGHSGHYGVGSDAASVLPGTVK</sequence>
<dbReference type="GO" id="GO:0016020">
    <property type="term" value="C:membrane"/>
    <property type="evidence" value="ECO:0007669"/>
    <property type="project" value="InterPro"/>
</dbReference>
<name>A0A542ZKC0_9MICO</name>
<dbReference type="InterPro" id="IPR021522">
    <property type="entry name" value="MctB"/>
</dbReference>
<dbReference type="Pfam" id="PF11382">
    <property type="entry name" value="MctB"/>
    <property type="match status" value="1"/>
</dbReference>
<dbReference type="EMBL" id="VFOQ01000001">
    <property type="protein sequence ID" value="TQL60797.1"/>
    <property type="molecule type" value="Genomic_DNA"/>
</dbReference>
<comment type="caution">
    <text evidence="1">The sequence shown here is derived from an EMBL/GenBank/DDBJ whole genome shotgun (WGS) entry which is preliminary data.</text>
</comment>
<accession>A0A542ZKC0</accession>
<dbReference type="GO" id="GO:0055070">
    <property type="term" value="P:copper ion homeostasis"/>
    <property type="evidence" value="ECO:0007669"/>
    <property type="project" value="InterPro"/>
</dbReference>
<dbReference type="RefSeq" id="WP_185746123.1">
    <property type="nucleotide sequence ID" value="NZ_BAAAKX010000016.1"/>
</dbReference>
<proteinExistence type="predicted"/>